<dbReference type="OrthoDB" id="27975at2759"/>
<dbReference type="InterPro" id="IPR004181">
    <property type="entry name" value="Znf_MIZ"/>
</dbReference>
<feature type="compositionally biased region" description="Low complexity" evidence="5">
    <location>
        <begin position="519"/>
        <end position="532"/>
    </location>
</feature>
<dbReference type="GO" id="GO:0000785">
    <property type="term" value="C:chromatin"/>
    <property type="evidence" value="ECO:0007669"/>
    <property type="project" value="TreeGrafter"/>
</dbReference>
<feature type="compositionally biased region" description="Low complexity" evidence="5">
    <location>
        <begin position="202"/>
        <end position="211"/>
    </location>
</feature>
<feature type="region of interest" description="Disordered" evidence="5">
    <location>
        <begin position="484"/>
        <end position="583"/>
    </location>
</feature>
<dbReference type="GO" id="GO:0016925">
    <property type="term" value="P:protein sumoylation"/>
    <property type="evidence" value="ECO:0007669"/>
    <property type="project" value="TreeGrafter"/>
</dbReference>
<evidence type="ECO:0000256" key="5">
    <source>
        <dbReference type="SAM" id="MobiDB-lite"/>
    </source>
</evidence>
<feature type="region of interest" description="Disordered" evidence="5">
    <location>
        <begin position="1"/>
        <end position="21"/>
    </location>
</feature>
<feature type="compositionally biased region" description="Low complexity" evidence="5">
    <location>
        <begin position="729"/>
        <end position="748"/>
    </location>
</feature>
<keyword evidence="8" id="KW-1185">Reference proteome</keyword>
<dbReference type="GO" id="GO:0008270">
    <property type="term" value="F:zinc ion binding"/>
    <property type="evidence" value="ECO:0007669"/>
    <property type="project" value="UniProtKB-KW"/>
</dbReference>
<gene>
    <name evidence="7" type="ORF">EDB81DRAFT_480665</name>
</gene>
<feature type="domain" description="SP-RING-type" evidence="6">
    <location>
        <begin position="994"/>
        <end position="1095"/>
    </location>
</feature>
<feature type="compositionally biased region" description="Polar residues" evidence="5">
    <location>
        <begin position="212"/>
        <end position="223"/>
    </location>
</feature>
<comment type="caution">
    <text evidence="7">The sequence shown here is derived from an EMBL/GenBank/DDBJ whole genome shotgun (WGS) entry which is preliminary data.</text>
</comment>
<evidence type="ECO:0000256" key="3">
    <source>
        <dbReference type="ARBA" id="ARBA00022833"/>
    </source>
</evidence>
<proteinExistence type="predicted"/>
<feature type="region of interest" description="Disordered" evidence="5">
    <location>
        <begin position="1112"/>
        <end position="1155"/>
    </location>
</feature>
<evidence type="ECO:0000256" key="4">
    <source>
        <dbReference type="PROSITE-ProRule" id="PRU00452"/>
    </source>
</evidence>
<name>A0A9P9EYN1_9HYPO</name>
<dbReference type="EMBL" id="JAGMUV010000007">
    <property type="protein sequence ID" value="KAH7148917.1"/>
    <property type="molecule type" value="Genomic_DNA"/>
</dbReference>
<feature type="region of interest" description="Disordered" evidence="5">
    <location>
        <begin position="102"/>
        <end position="131"/>
    </location>
</feature>
<evidence type="ECO:0000313" key="8">
    <source>
        <dbReference type="Proteomes" id="UP000738349"/>
    </source>
</evidence>
<dbReference type="PANTHER" id="PTHR10782">
    <property type="entry name" value="ZINC FINGER MIZ DOMAIN-CONTAINING PROTEIN"/>
    <property type="match status" value="1"/>
</dbReference>
<evidence type="ECO:0000256" key="2">
    <source>
        <dbReference type="ARBA" id="ARBA00022771"/>
    </source>
</evidence>
<feature type="compositionally biased region" description="Polar residues" evidence="5">
    <location>
        <begin position="554"/>
        <end position="583"/>
    </location>
</feature>
<keyword evidence="2 4" id="KW-0863">Zinc-finger</keyword>
<organism evidence="7 8">
    <name type="scientific">Dactylonectria macrodidyma</name>
    <dbReference type="NCBI Taxonomy" id="307937"/>
    <lineage>
        <taxon>Eukaryota</taxon>
        <taxon>Fungi</taxon>
        <taxon>Dikarya</taxon>
        <taxon>Ascomycota</taxon>
        <taxon>Pezizomycotina</taxon>
        <taxon>Sordariomycetes</taxon>
        <taxon>Hypocreomycetidae</taxon>
        <taxon>Hypocreales</taxon>
        <taxon>Nectriaceae</taxon>
        <taxon>Dactylonectria</taxon>
    </lineage>
</organism>
<feature type="compositionally biased region" description="Polar residues" evidence="5">
    <location>
        <begin position="114"/>
        <end position="127"/>
    </location>
</feature>
<feature type="region of interest" description="Disordered" evidence="5">
    <location>
        <begin position="55"/>
        <end position="84"/>
    </location>
</feature>
<dbReference type="InterPro" id="IPR013083">
    <property type="entry name" value="Znf_RING/FYVE/PHD"/>
</dbReference>
<dbReference type="Proteomes" id="UP000738349">
    <property type="component" value="Unassembled WGS sequence"/>
</dbReference>
<feature type="compositionally biased region" description="Pro residues" evidence="5">
    <location>
        <begin position="642"/>
        <end position="652"/>
    </location>
</feature>
<dbReference type="GO" id="GO:0061665">
    <property type="term" value="F:SUMO ligase activity"/>
    <property type="evidence" value="ECO:0007669"/>
    <property type="project" value="TreeGrafter"/>
</dbReference>
<reference evidence="7" key="1">
    <citation type="journal article" date="2021" name="Nat. Commun.">
        <title>Genetic determinants of endophytism in the Arabidopsis root mycobiome.</title>
        <authorList>
            <person name="Mesny F."/>
            <person name="Miyauchi S."/>
            <person name="Thiergart T."/>
            <person name="Pickel B."/>
            <person name="Atanasova L."/>
            <person name="Karlsson M."/>
            <person name="Huettel B."/>
            <person name="Barry K.W."/>
            <person name="Haridas S."/>
            <person name="Chen C."/>
            <person name="Bauer D."/>
            <person name="Andreopoulos W."/>
            <person name="Pangilinan J."/>
            <person name="LaButti K."/>
            <person name="Riley R."/>
            <person name="Lipzen A."/>
            <person name="Clum A."/>
            <person name="Drula E."/>
            <person name="Henrissat B."/>
            <person name="Kohler A."/>
            <person name="Grigoriev I.V."/>
            <person name="Martin F.M."/>
            <person name="Hacquard S."/>
        </authorList>
    </citation>
    <scope>NUCLEOTIDE SEQUENCE</scope>
    <source>
        <strain evidence="7">MPI-CAGE-AT-0147</strain>
    </source>
</reference>
<evidence type="ECO:0000256" key="1">
    <source>
        <dbReference type="ARBA" id="ARBA00022723"/>
    </source>
</evidence>
<evidence type="ECO:0000259" key="6">
    <source>
        <dbReference type="PROSITE" id="PS51044"/>
    </source>
</evidence>
<feature type="region of interest" description="Disordered" evidence="5">
    <location>
        <begin position="603"/>
        <end position="760"/>
    </location>
</feature>
<feature type="compositionally biased region" description="Polar residues" evidence="5">
    <location>
        <begin position="683"/>
        <end position="715"/>
    </location>
</feature>
<feature type="compositionally biased region" description="Polar residues" evidence="5">
    <location>
        <begin position="502"/>
        <end position="513"/>
    </location>
</feature>
<dbReference type="PANTHER" id="PTHR10782:SF4">
    <property type="entry name" value="TONALLI, ISOFORM E"/>
    <property type="match status" value="1"/>
</dbReference>
<sequence length="1155" mass="126591">MPQSLDEPQSRANASQEAAQIATSNQTVNAFIGGRPHPWMTEGPFTTSNFVKISEIVPRKRGRPHKAPLSAPSLNDGNPSAPIAPRMEQPAVLEAFRNQAVLPSPAPTDEPSPAVSNQTDSPNQGSTGHADIAANAPRSALEPNSRTPIAPALNTNLNAQAVGSSLGPSDEVFASYPPGTLAPLLVLQAMNSASGLNPPPQQAAAPWPSAPTGGSITSPQVDQRATPGPSATEGRNKRMRLEHDDSVALASRDWSQTLIKHMEKYNGTRSLNDSVEIPRYKILRDACAIDDAFYVILHQLFCGWSWDRPFVHNLLAPYVSYEAVDHAFAYLQVILRNNQVISPIHLKWFANFPGPLRDLSCISPQRLYMSVVGRFLHQLATLWGQMMTSIEVRQFPLLVYEMHQNLNCTSPQMQSLLFTTSRRSLRIEDGPLATSLNDIFSKDKASEYKIATGQRTMQEVGQIRSGFAQRYVGLIQAYRQQQLSNQNTAPSPTMHGSAPGTHRNSMYLTGQQPPTLPRPYSTFSSNSSVPSPVLAQSDAQIASRRASGPAVLGSSVSRGNMHAQNPHTSTWPHTASESQTTQASHNFVASPAQIHQTLIPASTGVMSPFPGPGYIPQSMPPSRGVNSNSPAQGTQRRASSFQPPPPPQPQPQPSLTAPAAQGAPAYNSQGTGLQFPQHIMQPPNVQSMTQKQLDSAQMNQSWPSQHPNLGQSWPSTALAGGHPAQAMASQHQVQRVPPSVQPVSSNPPANRPSPGYMVPQSPGLVRPLSEMELHPNEYAVSPYGQPSLEMGLHQVGLRSPRRIPTQLFRARYYQYVKKLAIAPIQIKPQIGLQTIRLNVPGEVLRRLTQKQVTTGLPFCSYFEGSCRYRLRVCLLPDQRTEFEPDEWAVSACHWPMHIFIDVNGRVMGLSRKQHFHKDMPLELTDALILGQNVIRISLPLVDENMAKAGFKYFVAVELVETRSHDSLRSMIENFEHTAAEETREKLIRRLRPSDSDDLIVEDKTLLVSLADPFSATMVETPVRGSKCLHLECFDLETWLQTRPSKPAQKGAGAPEKGPEPSMVDAWKCPICDLDARPTSLRIDEYFVQVRKELLGRGETNVRAITITATGEWTAIQEPDDSDDETPGPGQDKVTNGDGGKQRPVPAADVIEILDD</sequence>
<feature type="region of interest" description="Disordered" evidence="5">
    <location>
        <begin position="193"/>
        <end position="239"/>
    </location>
</feature>
<feature type="compositionally biased region" description="Polar residues" evidence="5">
    <location>
        <begin position="624"/>
        <end position="641"/>
    </location>
</feature>
<keyword evidence="1" id="KW-0479">Metal-binding</keyword>
<keyword evidence="3" id="KW-0862">Zinc</keyword>
<evidence type="ECO:0000313" key="7">
    <source>
        <dbReference type="EMBL" id="KAH7148917.1"/>
    </source>
</evidence>
<dbReference type="Pfam" id="PF02891">
    <property type="entry name" value="zf-MIZ"/>
    <property type="match status" value="1"/>
</dbReference>
<dbReference type="PROSITE" id="PS51044">
    <property type="entry name" value="ZF_SP_RING"/>
    <property type="match status" value="1"/>
</dbReference>
<accession>A0A9P9EYN1</accession>
<dbReference type="Gene3D" id="3.30.40.10">
    <property type="entry name" value="Zinc/RING finger domain, C3HC4 (zinc finger)"/>
    <property type="match status" value="1"/>
</dbReference>
<protein>
    <recommendedName>
        <fullName evidence="6">SP-RING-type domain-containing protein</fullName>
    </recommendedName>
</protein>
<dbReference type="AlphaFoldDB" id="A0A9P9EYN1"/>